<protein>
    <submittedName>
        <fullName evidence="1">Uncharacterized protein</fullName>
    </submittedName>
</protein>
<gene>
    <name evidence="1" type="ORF">S06H3_53134</name>
</gene>
<dbReference type="EMBL" id="BARV01033848">
    <property type="protein sequence ID" value="GAI54570.1"/>
    <property type="molecule type" value="Genomic_DNA"/>
</dbReference>
<accession>X1QUJ4</accession>
<evidence type="ECO:0000313" key="1">
    <source>
        <dbReference type="EMBL" id="GAI54570.1"/>
    </source>
</evidence>
<feature type="non-terminal residue" evidence="1">
    <location>
        <position position="1"/>
    </location>
</feature>
<reference evidence="1" key="1">
    <citation type="journal article" date="2014" name="Front. Microbiol.">
        <title>High frequency of phylogenetically diverse reductive dehalogenase-homologous genes in deep subseafloor sedimentary metagenomes.</title>
        <authorList>
            <person name="Kawai M."/>
            <person name="Futagami T."/>
            <person name="Toyoda A."/>
            <person name="Takaki Y."/>
            <person name="Nishi S."/>
            <person name="Hori S."/>
            <person name="Arai W."/>
            <person name="Tsubouchi T."/>
            <person name="Morono Y."/>
            <person name="Uchiyama I."/>
            <person name="Ito T."/>
            <person name="Fujiyama A."/>
            <person name="Inagaki F."/>
            <person name="Takami H."/>
        </authorList>
    </citation>
    <scope>NUCLEOTIDE SEQUENCE</scope>
    <source>
        <strain evidence="1">Expedition CK06-06</strain>
    </source>
</reference>
<sequence length="130" mass="15168">AEEVEEAKEVKEAKKESQTENFIFEDIGTVKYAQIHDYEATDSVRVIPRKKDDKWEVLALSVKEKNLDRLDEALSTDRGYTLVTRKIIVEEERAPVLLREYKRDLEAEFPKAELLKRIESLKKELEASKS</sequence>
<name>X1QUJ4_9ZZZZ</name>
<organism evidence="1">
    <name type="scientific">marine sediment metagenome</name>
    <dbReference type="NCBI Taxonomy" id="412755"/>
    <lineage>
        <taxon>unclassified sequences</taxon>
        <taxon>metagenomes</taxon>
        <taxon>ecological metagenomes</taxon>
    </lineage>
</organism>
<dbReference type="AlphaFoldDB" id="X1QUJ4"/>
<proteinExistence type="predicted"/>
<comment type="caution">
    <text evidence="1">The sequence shown here is derived from an EMBL/GenBank/DDBJ whole genome shotgun (WGS) entry which is preliminary data.</text>
</comment>